<feature type="repeat" description="Filamin" evidence="3">
    <location>
        <begin position="37"/>
        <end position="134"/>
    </location>
</feature>
<dbReference type="AlphaFoldDB" id="O96103"/>
<dbReference type="PANTHER" id="PTHR38537">
    <property type="entry name" value="JITTERBUG, ISOFORM N"/>
    <property type="match status" value="1"/>
</dbReference>
<dbReference type="OrthoDB" id="5334309at2759"/>
<gene>
    <name evidence="4" type="primary">ABP-280</name>
</gene>
<accession>O96103</accession>
<name>O96103_HYDVU</name>
<dbReference type="PROSITE" id="PS50194">
    <property type="entry name" value="FILAMIN_REPEAT"/>
    <property type="match status" value="1"/>
</dbReference>
<dbReference type="PANTHER" id="PTHR38537:SF8">
    <property type="entry name" value="FILAMIN-A"/>
    <property type="match status" value="1"/>
</dbReference>
<sequence length="220" mass="23994">KRAYGVQSAPDGSLVLDFTPTEVGKHLIDVKKSGRPVKGSAFEVIVDHDDGDKPKVGSPCDVNLAIDDVHLPEDLDKLSAELTRPSGKKEPIKCKMAPDGSLALDFTPTEVGKHLIEVKKNGRPVKGSPFEIFVDHPDHEKPKVGSPCGLKKVIDDVQKLPEDLAKLTAELTKPSGKKEPIKCKEHLMAVWYWTLHQLKLQSTLVDVKKSGGPSQKASPF</sequence>
<evidence type="ECO:0000256" key="2">
    <source>
        <dbReference type="ARBA" id="ARBA00022737"/>
    </source>
</evidence>
<proteinExistence type="evidence at transcript level"/>
<keyword evidence="2" id="KW-0677">Repeat</keyword>
<reference evidence="4" key="1">
    <citation type="journal article" date="1999" name="Zool. Sci.">
        <title>Identification of a homolog of actin-binding protein, ABP-280, localized at epithelial cell-cell boundaries in hydra.</title>
        <authorList>
            <person name="Hatta M."/>
            <person name="Sakaguchi M."/>
            <person name="Kobayakawa Y."/>
            <person name="Kishimoto Y."/>
            <person name="Koizumi O."/>
        </authorList>
    </citation>
    <scope>NUCLEOTIDE SEQUENCE</scope>
    <source>
        <strain evidence="4">105</strain>
        <tissue evidence="4">Whole</tissue>
    </source>
</reference>
<evidence type="ECO:0000256" key="3">
    <source>
        <dbReference type="PROSITE-ProRule" id="PRU00087"/>
    </source>
</evidence>
<evidence type="ECO:0000313" key="4">
    <source>
        <dbReference type="EMBL" id="BAA74509.1"/>
    </source>
</evidence>
<dbReference type="InterPro" id="IPR044801">
    <property type="entry name" value="Filamin"/>
</dbReference>
<dbReference type="SUPFAM" id="SSF81296">
    <property type="entry name" value="E set domains"/>
    <property type="match status" value="2"/>
</dbReference>
<organism evidence="4">
    <name type="scientific">Hydra vulgaris</name>
    <name type="common">Hydra</name>
    <name type="synonym">Hydra attenuata</name>
    <dbReference type="NCBI Taxonomy" id="6087"/>
    <lineage>
        <taxon>Eukaryota</taxon>
        <taxon>Metazoa</taxon>
        <taxon>Cnidaria</taxon>
        <taxon>Hydrozoa</taxon>
        <taxon>Hydroidolina</taxon>
        <taxon>Anthoathecata</taxon>
        <taxon>Aplanulata</taxon>
        <taxon>Hydridae</taxon>
        <taxon>Hydra</taxon>
    </lineage>
</organism>
<dbReference type="InterPro" id="IPR014756">
    <property type="entry name" value="Ig_E-set"/>
</dbReference>
<dbReference type="InterPro" id="IPR017868">
    <property type="entry name" value="Filamin/ABP280_repeat-like"/>
</dbReference>
<dbReference type="Pfam" id="PF00630">
    <property type="entry name" value="Filamin"/>
    <property type="match status" value="1"/>
</dbReference>
<dbReference type="SMART" id="SM00557">
    <property type="entry name" value="IG_FLMN"/>
    <property type="match status" value="1"/>
</dbReference>
<dbReference type="EMBL" id="AB022862">
    <property type="protein sequence ID" value="BAA74509.1"/>
    <property type="molecule type" value="mRNA"/>
</dbReference>
<feature type="non-terminal residue" evidence="4">
    <location>
        <position position="1"/>
    </location>
</feature>
<dbReference type="InterPro" id="IPR001298">
    <property type="entry name" value="Filamin/ABP280_rpt"/>
</dbReference>
<evidence type="ECO:0000256" key="1">
    <source>
        <dbReference type="ARBA" id="ARBA00009238"/>
    </source>
</evidence>
<dbReference type="GO" id="GO:0051015">
    <property type="term" value="F:actin filament binding"/>
    <property type="evidence" value="ECO:0007669"/>
    <property type="project" value="InterPro"/>
</dbReference>
<protein>
    <submittedName>
        <fullName evidence="4">Actin-binding protein ABP-280</fullName>
    </submittedName>
</protein>
<feature type="non-terminal residue" evidence="4">
    <location>
        <position position="220"/>
    </location>
</feature>
<dbReference type="Gene3D" id="2.60.40.10">
    <property type="entry name" value="Immunoglobulins"/>
    <property type="match status" value="2"/>
</dbReference>
<dbReference type="GO" id="GO:0030036">
    <property type="term" value="P:actin cytoskeleton organization"/>
    <property type="evidence" value="ECO:0007669"/>
    <property type="project" value="InterPro"/>
</dbReference>
<dbReference type="InterPro" id="IPR013783">
    <property type="entry name" value="Ig-like_fold"/>
</dbReference>
<comment type="similarity">
    <text evidence="1">Belongs to the filamin family.</text>
</comment>